<dbReference type="SUPFAM" id="SSF53474">
    <property type="entry name" value="alpha/beta-Hydrolases"/>
    <property type="match status" value="1"/>
</dbReference>
<proteinExistence type="predicted"/>
<evidence type="ECO:0000313" key="2">
    <source>
        <dbReference type="Proteomes" id="UP000317036"/>
    </source>
</evidence>
<dbReference type="Proteomes" id="UP000317036">
    <property type="component" value="Unassembled WGS sequence"/>
</dbReference>
<protein>
    <recommendedName>
        <fullName evidence="3">Peptidase S9 prolyl oligopeptidase catalytic domain-containing protein</fullName>
    </recommendedName>
</protein>
<gene>
    <name evidence="1" type="ORF">FPZ49_04055</name>
</gene>
<evidence type="ECO:0000313" key="1">
    <source>
        <dbReference type="EMBL" id="TVY11409.1"/>
    </source>
</evidence>
<reference evidence="1 2" key="1">
    <citation type="submission" date="2019-07" db="EMBL/GenBank/DDBJ databases">
        <authorList>
            <person name="Kim J."/>
        </authorList>
    </citation>
    <scope>NUCLEOTIDE SEQUENCE [LARGE SCALE GENOMIC DNA]</scope>
    <source>
        <strain evidence="1 2">JC52</strain>
    </source>
</reference>
<keyword evidence="2" id="KW-1185">Reference proteome</keyword>
<dbReference type="RefSeq" id="WP_144843546.1">
    <property type="nucleotide sequence ID" value="NZ_VNJI01000003.1"/>
</dbReference>
<dbReference type="InterPro" id="IPR029058">
    <property type="entry name" value="AB_hydrolase_fold"/>
</dbReference>
<accession>A0A559KH02</accession>
<organism evidence="1 2">
    <name type="scientific">Paenibacillus cremeus</name>
    <dbReference type="NCBI Taxonomy" id="2163881"/>
    <lineage>
        <taxon>Bacteria</taxon>
        <taxon>Bacillati</taxon>
        <taxon>Bacillota</taxon>
        <taxon>Bacilli</taxon>
        <taxon>Bacillales</taxon>
        <taxon>Paenibacillaceae</taxon>
        <taxon>Paenibacillus</taxon>
    </lineage>
</organism>
<dbReference type="Gene3D" id="3.40.50.1820">
    <property type="entry name" value="alpha/beta hydrolase"/>
    <property type="match status" value="1"/>
</dbReference>
<comment type="caution">
    <text evidence="1">The sequence shown here is derived from an EMBL/GenBank/DDBJ whole genome shotgun (WGS) entry which is preliminary data.</text>
</comment>
<evidence type="ECO:0008006" key="3">
    <source>
        <dbReference type="Google" id="ProtNLM"/>
    </source>
</evidence>
<dbReference type="PANTHER" id="PTHR47381:SF3">
    <property type="entry name" value="ALPHA_BETA-HYDROLASES SUPERFAMILY PROTEIN"/>
    <property type="match status" value="1"/>
</dbReference>
<name>A0A559KH02_9BACL</name>
<dbReference type="PANTHER" id="PTHR47381">
    <property type="entry name" value="ALPHA/BETA-HYDROLASES SUPERFAMILY PROTEIN"/>
    <property type="match status" value="1"/>
</dbReference>
<sequence length="149" mass="16373">MHEMMRCIDYLLSRGDIAPDRIGCFGFSGGAWVSALTAAVDERIRASVISGYTNTFQDSTMGKPHCSDNYIPGLYQYADMPEIIGLISPRPLLIETGEGDPGFPLHGALKALEQMKVIYRIAEAEQHLEQDIHPGKHEVSGVKHTTGSR</sequence>
<dbReference type="AlphaFoldDB" id="A0A559KH02"/>
<dbReference type="EMBL" id="VNJI01000003">
    <property type="protein sequence ID" value="TVY11409.1"/>
    <property type="molecule type" value="Genomic_DNA"/>
</dbReference>
<dbReference type="OrthoDB" id="8183145at2"/>